<evidence type="ECO:0000313" key="1">
    <source>
        <dbReference type="EMBL" id="DAG05620.1"/>
    </source>
</evidence>
<protein>
    <submittedName>
        <fullName evidence="1">Uncharacterized protein</fullName>
    </submittedName>
</protein>
<organism evidence="1">
    <name type="scientific">Siphoviridae sp. ct3R43</name>
    <dbReference type="NCBI Taxonomy" id="2825321"/>
    <lineage>
        <taxon>Viruses</taxon>
        <taxon>Duplodnaviria</taxon>
        <taxon>Heunggongvirae</taxon>
        <taxon>Uroviricota</taxon>
        <taxon>Caudoviricetes</taxon>
    </lineage>
</organism>
<proteinExistence type="predicted"/>
<reference evidence="1" key="1">
    <citation type="journal article" date="2021" name="Proc. Natl. Acad. Sci. U.S.A.">
        <title>A Catalog of Tens of Thousands of Viruses from Human Metagenomes Reveals Hidden Associations with Chronic Diseases.</title>
        <authorList>
            <person name="Tisza M.J."/>
            <person name="Buck C.B."/>
        </authorList>
    </citation>
    <scope>NUCLEOTIDE SEQUENCE</scope>
    <source>
        <strain evidence="1">Ct3R43</strain>
    </source>
</reference>
<name>A0A8S5VFW4_9CAUD</name>
<dbReference type="EMBL" id="BK016262">
    <property type="protein sequence ID" value="DAG05620.1"/>
    <property type="molecule type" value="Genomic_DNA"/>
</dbReference>
<accession>A0A8S5VFW4</accession>
<sequence length="248" mass="27249">MQCANLRKIMIILLTITVNRDIIVCVKNIQPREGRKDHTMKTYELKAYELTYSDGRGNYSALVVIAESAEQAAAYYTAEGVNVITCTETNWPESGQPVGIVPEGWTAPAAETETAERAAEIADALDDIRRERAAYGYRTKQRVTARSIREAERAGRPTVRVGYADLQDTMLGITPDYYTAGVYGWDCDVYTIAGLTICTGYRPAAGVPAVGVRELAKACRGVDAATRDRLLAAWIVTNREMAREGARA</sequence>